<keyword evidence="4" id="KW-1185">Reference proteome</keyword>
<evidence type="ECO:0000256" key="1">
    <source>
        <dbReference type="PROSITE-ProRule" id="PRU10100"/>
    </source>
</evidence>
<dbReference type="OrthoDB" id="542841at2759"/>
<dbReference type="PROSITE" id="PS00917">
    <property type="entry name" value="ASN_GLN_ASE_2"/>
    <property type="match status" value="1"/>
</dbReference>
<dbReference type="SUPFAM" id="SSF53774">
    <property type="entry name" value="Glutaminase/Asparaginase"/>
    <property type="match status" value="1"/>
</dbReference>
<accession>A0A7R9GJE9</accession>
<organism evidence="3">
    <name type="scientific">Notodromas monacha</name>
    <dbReference type="NCBI Taxonomy" id="399045"/>
    <lineage>
        <taxon>Eukaryota</taxon>
        <taxon>Metazoa</taxon>
        <taxon>Ecdysozoa</taxon>
        <taxon>Arthropoda</taxon>
        <taxon>Crustacea</taxon>
        <taxon>Oligostraca</taxon>
        <taxon>Ostracoda</taxon>
        <taxon>Podocopa</taxon>
        <taxon>Podocopida</taxon>
        <taxon>Cypridocopina</taxon>
        <taxon>Cypridoidea</taxon>
        <taxon>Cyprididae</taxon>
        <taxon>Notodromas</taxon>
    </lineage>
</organism>
<proteinExistence type="predicted"/>
<dbReference type="PROSITE" id="PS51732">
    <property type="entry name" value="ASN_GLN_ASE_3"/>
    <property type="match status" value="1"/>
</dbReference>
<dbReference type="InterPro" id="IPR006034">
    <property type="entry name" value="Asparaginase/glutaminase-like"/>
</dbReference>
<dbReference type="Pfam" id="PF00710">
    <property type="entry name" value="Asparaginase"/>
    <property type="match status" value="1"/>
</dbReference>
<dbReference type="InterPro" id="IPR036152">
    <property type="entry name" value="Asp/glu_Ase-like_sf"/>
</dbReference>
<dbReference type="Proteomes" id="UP000678499">
    <property type="component" value="Unassembled WGS sequence"/>
</dbReference>
<dbReference type="GO" id="GO:0004067">
    <property type="term" value="F:asparaginase activity"/>
    <property type="evidence" value="ECO:0007669"/>
    <property type="project" value="UniProtKB-UniRule"/>
</dbReference>
<dbReference type="PANTHER" id="PTHR11707">
    <property type="entry name" value="L-ASPARAGINASE"/>
    <property type="match status" value="1"/>
</dbReference>
<dbReference type="Gene3D" id="3.40.50.1170">
    <property type="entry name" value="L-asparaginase, N-terminal domain"/>
    <property type="match status" value="1"/>
</dbReference>
<dbReference type="InterPro" id="IPR027474">
    <property type="entry name" value="L-asparaginase_N"/>
</dbReference>
<gene>
    <name evidence="3" type="ORF">NMOB1V02_LOCUS12366</name>
</gene>
<dbReference type="InterPro" id="IPR037152">
    <property type="entry name" value="L-asparaginase_N_sf"/>
</dbReference>
<name>A0A7R9GJE9_9CRUS</name>
<dbReference type="PANTHER" id="PTHR11707:SF28">
    <property type="entry name" value="60 KDA LYSOPHOSPHOLIPASE"/>
    <property type="match status" value="1"/>
</dbReference>
<reference evidence="3" key="1">
    <citation type="submission" date="2020-11" db="EMBL/GenBank/DDBJ databases">
        <authorList>
            <person name="Tran Van P."/>
        </authorList>
    </citation>
    <scope>NUCLEOTIDE SEQUENCE</scope>
</reference>
<dbReference type="EMBL" id="OA891685">
    <property type="protein sequence ID" value="CAD7284762.1"/>
    <property type="molecule type" value="Genomic_DNA"/>
</dbReference>
<evidence type="ECO:0000313" key="4">
    <source>
        <dbReference type="Proteomes" id="UP000678499"/>
    </source>
</evidence>
<dbReference type="EMBL" id="CAJPEX010009648">
    <property type="protein sequence ID" value="CAG0924914.1"/>
    <property type="molecule type" value="Genomic_DNA"/>
</dbReference>
<evidence type="ECO:0000313" key="3">
    <source>
        <dbReference type="EMBL" id="CAD7284762.1"/>
    </source>
</evidence>
<evidence type="ECO:0000259" key="2">
    <source>
        <dbReference type="Pfam" id="PF00710"/>
    </source>
</evidence>
<feature type="domain" description="L-asparaginase N-terminal" evidence="2">
    <location>
        <begin position="128"/>
        <end position="239"/>
    </location>
</feature>
<dbReference type="InterPro" id="IPR027475">
    <property type="entry name" value="Asparaginase/glutaminase_AS2"/>
</dbReference>
<protein>
    <recommendedName>
        <fullName evidence="2">L-asparaginase N-terminal domain-containing protein</fullName>
    </recommendedName>
</protein>
<dbReference type="SMART" id="SM00870">
    <property type="entry name" value="Asparaginase"/>
    <property type="match status" value="1"/>
</dbReference>
<dbReference type="PIRSF" id="PIRSF500176">
    <property type="entry name" value="L_ASNase"/>
    <property type="match status" value="1"/>
</dbReference>
<feature type="non-terminal residue" evidence="3">
    <location>
        <position position="245"/>
    </location>
</feature>
<sequence>MQSKFFHFFKGTFNDALKAGATIDHINFCTRRGCVHPLRKSSSSTTAIGRTAGICSRMSKSRTQHDNNRASFFVRQWSGTTAAAGSTNNADLEQEIEKSSSLMDLVPLDVLPFQRKNLRHSAMASSATMYHLYDGFVVLHGTDTMAYTASALSFMLENLGKTVILTGSQVPMFETLSDGRDNFIGALIMAGNFNIPEVTVFFNHKLLRGNRTTKSSTSKFDAFSSSNMRPLATVGIHIHGASSIA</sequence>
<feature type="active site" evidence="1">
    <location>
        <position position="142"/>
    </location>
</feature>
<dbReference type="AlphaFoldDB" id="A0A7R9GJE9"/>
<dbReference type="PIRSF" id="PIRSF001220">
    <property type="entry name" value="L-ASNase_gatD"/>
    <property type="match status" value="1"/>
</dbReference>